<comment type="similarity">
    <text evidence="2 3">Belongs to the small heat shock protein (HSP20) family.</text>
</comment>
<proteinExistence type="inferred from homology"/>
<dbReference type="EMBL" id="GISG01091360">
    <property type="protein sequence ID" value="MBA4634511.1"/>
    <property type="molecule type" value="Transcribed_RNA"/>
</dbReference>
<evidence type="ECO:0000259" key="4">
    <source>
        <dbReference type="PROSITE" id="PS01031"/>
    </source>
</evidence>
<evidence type="ECO:0000256" key="2">
    <source>
        <dbReference type="PROSITE-ProRule" id="PRU00285"/>
    </source>
</evidence>
<dbReference type="CDD" id="cd06464">
    <property type="entry name" value="ACD_sHsps-like"/>
    <property type="match status" value="1"/>
</dbReference>
<evidence type="ECO:0000256" key="1">
    <source>
        <dbReference type="ARBA" id="ARBA00023016"/>
    </source>
</evidence>
<dbReference type="PANTHER" id="PTHR11527">
    <property type="entry name" value="HEAT-SHOCK PROTEIN 20 FAMILY MEMBER"/>
    <property type="match status" value="1"/>
</dbReference>
<dbReference type="Pfam" id="PF00011">
    <property type="entry name" value="HSP20"/>
    <property type="match status" value="1"/>
</dbReference>
<protein>
    <recommendedName>
        <fullName evidence="4">SHSP domain-containing protein</fullName>
    </recommendedName>
</protein>
<keyword evidence="1" id="KW-0346">Stress response</keyword>
<dbReference type="PROSITE" id="PS01031">
    <property type="entry name" value="SHSP"/>
    <property type="match status" value="1"/>
</dbReference>
<reference evidence="5" key="1">
    <citation type="journal article" date="2013" name="J. Plant Res.">
        <title>Effect of fungi and light on seed germination of three Opuntia species from semiarid lands of central Mexico.</title>
        <authorList>
            <person name="Delgado-Sanchez P."/>
            <person name="Jimenez-Bremont J.F."/>
            <person name="Guerrero-Gonzalez Mde L."/>
            <person name="Flores J."/>
        </authorList>
    </citation>
    <scope>NUCLEOTIDE SEQUENCE</scope>
    <source>
        <tissue evidence="5">Cladode</tissue>
    </source>
</reference>
<dbReference type="Gene3D" id="2.60.40.790">
    <property type="match status" value="1"/>
</dbReference>
<evidence type="ECO:0000256" key="3">
    <source>
        <dbReference type="RuleBase" id="RU003616"/>
    </source>
</evidence>
<sequence>MEREIVRRRMNTISGHFIAGIVSEDIAASTTHLFPLNCSSNLGSPFTRLDNRVHFGRQASAAQGYFMRQAAIPSEQDNSTQQYRVCSGNCINEDKHVACTPPLFSRPGPVEPLFARPAPVEFHCFKDGMVEGAKKNDTLHSKECPKFARPGGATCERKQFISCGEQISSPQTHIKGMEWSPRINIIESKCSYVITVELPGVDVSDIRVEMDGNKIIVKGKRTMKWSKSTSFSNDSFATYHRMEISQGPYQVVWPIPAGANKDSVSAEFAEGMLQITVPKLEK</sequence>
<accession>A0A7C8Z604</accession>
<evidence type="ECO:0000313" key="5">
    <source>
        <dbReference type="EMBL" id="MBA4634511.1"/>
    </source>
</evidence>
<dbReference type="SUPFAM" id="SSF49764">
    <property type="entry name" value="HSP20-like chaperones"/>
    <property type="match status" value="1"/>
</dbReference>
<name>A0A7C8Z604_OPUST</name>
<feature type="domain" description="SHSP" evidence="4">
    <location>
        <begin position="174"/>
        <end position="282"/>
    </location>
</feature>
<dbReference type="AlphaFoldDB" id="A0A7C8Z604"/>
<dbReference type="InterPro" id="IPR031107">
    <property type="entry name" value="Small_HSP"/>
</dbReference>
<organism evidence="5">
    <name type="scientific">Opuntia streptacantha</name>
    <name type="common">Prickly pear cactus</name>
    <name type="synonym">Opuntia cardona</name>
    <dbReference type="NCBI Taxonomy" id="393608"/>
    <lineage>
        <taxon>Eukaryota</taxon>
        <taxon>Viridiplantae</taxon>
        <taxon>Streptophyta</taxon>
        <taxon>Embryophyta</taxon>
        <taxon>Tracheophyta</taxon>
        <taxon>Spermatophyta</taxon>
        <taxon>Magnoliopsida</taxon>
        <taxon>eudicotyledons</taxon>
        <taxon>Gunneridae</taxon>
        <taxon>Pentapetalae</taxon>
        <taxon>Caryophyllales</taxon>
        <taxon>Cactineae</taxon>
        <taxon>Cactaceae</taxon>
        <taxon>Opuntioideae</taxon>
        <taxon>Opuntia</taxon>
    </lineage>
</organism>
<reference evidence="5" key="2">
    <citation type="submission" date="2020-07" db="EMBL/GenBank/DDBJ databases">
        <authorList>
            <person name="Vera ALvarez R."/>
            <person name="Arias-Moreno D.M."/>
            <person name="Jimenez-Jacinto V."/>
            <person name="Jimenez-Bremont J.F."/>
            <person name="Swaminathan K."/>
            <person name="Moose S.P."/>
            <person name="Guerrero-Gonzalez M.L."/>
            <person name="Marino-Ramirez L."/>
            <person name="Landsman D."/>
            <person name="Rodriguez-Kessler M."/>
            <person name="Delgado-Sanchez P."/>
        </authorList>
    </citation>
    <scope>NUCLEOTIDE SEQUENCE</scope>
    <source>
        <tissue evidence="5">Cladode</tissue>
    </source>
</reference>
<dbReference type="InterPro" id="IPR008978">
    <property type="entry name" value="HSP20-like_chaperone"/>
</dbReference>
<dbReference type="InterPro" id="IPR002068">
    <property type="entry name" value="A-crystallin/Hsp20_dom"/>
</dbReference>